<evidence type="ECO:0000313" key="8">
    <source>
        <dbReference type="EMBL" id="VAW07039.1"/>
    </source>
</evidence>
<evidence type="ECO:0000256" key="1">
    <source>
        <dbReference type="ARBA" id="ARBA00022741"/>
    </source>
</evidence>
<dbReference type="GO" id="GO:0043565">
    <property type="term" value="F:sequence-specific DNA binding"/>
    <property type="evidence" value="ECO:0007669"/>
    <property type="project" value="InterPro"/>
</dbReference>
<evidence type="ECO:0000256" key="6">
    <source>
        <dbReference type="SAM" id="MobiDB-lite"/>
    </source>
</evidence>
<dbReference type="AlphaFoldDB" id="A0A3B0T3X6"/>
<dbReference type="InterPro" id="IPR014317">
    <property type="entry name" value="Transcription_activator_PspF"/>
</dbReference>
<dbReference type="InterPro" id="IPR003593">
    <property type="entry name" value="AAA+_ATPase"/>
</dbReference>
<keyword evidence="2" id="KW-0067">ATP-binding</keyword>
<dbReference type="SUPFAM" id="SSF46689">
    <property type="entry name" value="Homeodomain-like"/>
    <property type="match status" value="1"/>
</dbReference>
<organism evidence="8">
    <name type="scientific">hydrothermal vent metagenome</name>
    <dbReference type="NCBI Taxonomy" id="652676"/>
    <lineage>
        <taxon>unclassified sequences</taxon>
        <taxon>metagenomes</taxon>
        <taxon>ecological metagenomes</taxon>
    </lineage>
</organism>
<keyword evidence="4" id="KW-0238">DNA-binding</keyword>
<dbReference type="InterPro" id="IPR027417">
    <property type="entry name" value="P-loop_NTPase"/>
</dbReference>
<dbReference type="InterPro" id="IPR025944">
    <property type="entry name" value="Sigma_54_int_dom_CS"/>
</dbReference>
<dbReference type="PANTHER" id="PTHR32071:SF38">
    <property type="entry name" value="PSP OPERON TRANSCRIPTIONAL ACTIVATOR"/>
    <property type="match status" value="1"/>
</dbReference>
<dbReference type="CDD" id="cd00009">
    <property type="entry name" value="AAA"/>
    <property type="match status" value="1"/>
</dbReference>
<feature type="domain" description="Sigma-54 factor interaction" evidence="7">
    <location>
        <begin position="11"/>
        <end position="241"/>
    </location>
</feature>
<dbReference type="FunFam" id="3.40.50.300:FF:000006">
    <property type="entry name" value="DNA-binding transcriptional regulator NtrC"/>
    <property type="match status" value="1"/>
</dbReference>
<dbReference type="Pfam" id="PF02954">
    <property type="entry name" value="HTH_8"/>
    <property type="match status" value="1"/>
</dbReference>
<dbReference type="SUPFAM" id="SSF52540">
    <property type="entry name" value="P-loop containing nucleoside triphosphate hydrolases"/>
    <property type="match status" value="1"/>
</dbReference>
<dbReference type="InterPro" id="IPR002197">
    <property type="entry name" value="HTH_Fis"/>
</dbReference>
<evidence type="ECO:0000259" key="7">
    <source>
        <dbReference type="PROSITE" id="PS50045"/>
    </source>
</evidence>
<dbReference type="Gene3D" id="1.10.10.60">
    <property type="entry name" value="Homeodomain-like"/>
    <property type="match status" value="1"/>
</dbReference>
<keyword evidence="5" id="KW-0804">Transcription</keyword>
<proteinExistence type="predicted"/>
<dbReference type="GO" id="GO:0005524">
    <property type="term" value="F:ATP binding"/>
    <property type="evidence" value="ECO:0007669"/>
    <property type="project" value="UniProtKB-KW"/>
</dbReference>
<evidence type="ECO:0000256" key="5">
    <source>
        <dbReference type="ARBA" id="ARBA00023163"/>
    </source>
</evidence>
<evidence type="ECO:0000256" key="2">
    <source>
        <dbReference type="ARBA" id="ARBA00022840"/>
    </source>
</evidence>
<accession>A0A3B0T3X6</accession>
<keyword evidence="3" id="KW-0805">Transcription regulation</keyword>
<evidence type="ECO:0000256" key="3">
    <source>
        <dbReference type="ARBA" id="ARBA00023015"/>
    </source>
</evidence>
<reference evidence="8" key="1">
    <citation type="submission" date="2018-06" db="EMBL/GenBank/DDBJ databases">
        <authorList>
            <person name="Zhirakovskaya E."/>
        </authorList>
    </citation>
    <scope>NUCLEOTIDE SEQUENCE</scope>
</reference>
<dbReference type="InterPro" id="IPR058031">
    <property type="entry name" value="AAA_lid_NorR"/>
</dbReference>
<dbReference type="PANTHER" id="PTHR32071">
    <property type="entry name" value="TRANSCRIPTIONAL REGULATORY PROTEIN"/>
    <property type="match status" value="1"/>
</dbReference>
<feature type="compositionally biased region" description="Basic and acidic residues" evidence="6">
    <location>
        <begin position="277"/>
        <end position="290"/>
    </location>
</feature>
<feature type="region of interest" description="Disordered" evidence="6">
    <location>
        <begin position="270"/>
        <end position="290"/>
    </location>
</feature>
<dbReference type="Pfam" id="PF25601">
    <property type="entry name" value="AAA_lid_14"/>
    <property type="match status" value="1"/>
</dbReference>
<dbReference type="Gene3D" id="3.40.50.300">
    <property type="entry name" value="P-loop containing nucleotide triphosphate hydrolases"/>
    <property type="match status" value="1"/>
</dbReference>
<dbReference type="InterPro" id="IPR002078">
    <property type="entry name" value="Sigma_54_int"/>
</dbReference>
<dbReference type="PROSITE" id="PS00676">
    <property type="entry name" value="SIGMA54_INTERACT_2"/>
    <property type="match status" value="1"/>
</dbReference>
<protein>
    <submittedName>
        <fullName evidence="8">Psp operon transcriptional activator</fullName>
    </submittedName>
</protein>
<dbReference type="PROSITE" id="PS00688">
    <property type="entry name" value="SIGMA54_INTERACT_3"/>
    <property type="match status" value="1"/>
</dbReference>
<sequence>MRLNAPQDQTIIGESPAFLEIIDQCSRAAKHDRPVLVIGERGTGKELIAARLHFLSPRWEKNFIQVNCAALPENLLESELFGHEAGAFTGASVKRIGRFEEANGGTLFLDEIATTSLSAQEKLLRVTEYGTFQRIGSNRTIQTDVRIIGATNIDLPTAAEMGEFRHDLLDRLALDVITLPPLRHRRDDIMLLAFQFGQRVAQERGWTSFPGFSDDMTQALMLHHWPGNIRELKNVVERAVYHSEDEYMAIDTMEIDPFKSPFRPRAKIQKTAGMPVSKEDEQAPPTPRKDTLLLDGKPIDYSQTVAALESKLLVDALENNKHNQRDTARFLGLTYHQLRHQLKKHNLL</sequence>
<dbReference type="PROSITE" id="PS50045">
    <property type="entry name" value="SIGMA54_INTERACT_4"/>
    <property type="match status" value="1"/>
</dbReference>
<dbReference type="SMART" id="SM00382">
    <property type="entry name" value="AAA"/>
    <property type="match status" value="1"/>
</dbReference>
<dbReference type="GO" id="GO:0006355">
    <property type="term" value="P:regulation of DNA-templated transcription"/>
    <property type="evidence" value="ECO:0007669"/>
    <property type="project" value="InterPro"/>
</dbReference>
<gene>
    <name evidence="8" type="ORF">MNBD_ALPHA01-509</name>
</gene>
<dbReference type="Pfam" id="PF00158">
    <property type="entry name" value="Sigma54_activat"/>
    <property type="match status" value="1"/>
</dbReference>
<dbReference type="Gene3D" id="1.10.8.60">
    <property type="match status" value="1"/>
</dbReference>
<evidence type="ECO:0000256" key="4">
    <source>
        <dbReference type="ARBA" id="ARBA00023125"/>
    </source>
</evidence>
<dbReference type="EMBL" id="UOEJ01000258">
    <property type="protein sequence ID" value="VAW07039.1"/>
    <property type="molecule type" value="Genomic_DNA"/>
</dbReference>
<dbReference type="InterPro" id="IPR025943">
    <property type="entry name" value="Sigma_54_int_dom_ATP-bd_2"/>
</dbReference>
<dbReference type="NCBIfam" id="TIGR02974">
    <property type="entry name" value="phageshock_pspF"/>
    <property type="match status" value="1"/>
</dbReference>
<name>A0A3B0T3X6_9ZZZZ</name>
<dbReference type="InterPro" id="IPR009057">
    <property type="entry name" value="Homeodomain-like_sf"/>
</dbReference>
<dbReference type="PRINTS" id="PR01590">
    <property type="entry name" value="HTHFIS"/>
</dbReference>
<keyword evidence="1" id="KW-0547">Nucleotide-binding</keyword>